<reference evidence="9 10" key="1">
    <citation type="submission" date="2019-01" db="EMBL/GenBank/DDBJ databases">
        <title>A draft genome assembly of the solar-powered sea slug Elysia chlorotica.</title>
        <authorList>
            <person name="Cai H."/>
            <person name="Li Q."/>
            <person name="Fang X."/>
            <person name="Li J."/>
            <person name="Curtis N.E."/>
            <person name="Altenburger A."/>
            <person name="Shibata T."/>
            <person name="Feng M."/>
            <person name="Maeda T."/>
            <person name="Schwartz J.A."/>
            <person name="Shigenobu S."/>
            <person name="Lundholm N."/>
            <person name="Nishiyama T."/>
            <person name="Yang H."/>
            <person name="Hasebe M."/>
            <person name="Li S."/>
            <person name="Pierce S.K."/>
            <person name="Wang J."/>
        </authorList>
    </citation>
    <scope>NUCLEOTIDE SEQUENCE [LARGE SCALE GENOMIC DNA]</scope>
    <source>
        <strain evidence="9">EC2010</strain>
        <tissue evidence="9">Whole organism of an adult</tissue>
    </source>
</reference>
<dbReference type="SUPFAM" id="SSF161245">
    <property type="entry name" value="Zinc hairpin stack"/>
    <property type="match status" value="1"/>
</dbReference>
<dbReference type="PANTHER" id="PTHR21319">
    <property type="entry name" value="RING FINGER AND CHY ZINC FINGER DOMAIN-CONTAINING PROTEIN 1"/>
    <property type="match status" value="1"/>
</dbReference>
<gene>
    <name evidence="9" type="ORF">EGW08_000860</name>
</gene>
<dbReference type="GO" id="GO:0061630">
    <property type="term" value="F:ubiquitin protein ligase activity"/>
    <property type="evidence" value="ECO:0007669"/>
    <property type="project" value="TreeGrafter"/>
</dbReference>
<dbReference type="GO" id="GO:0006511">
    <property type="term" value="P:ubiquitin-dependent protein catabolic process"/>
    <property type="evidence" value="ECO:0007669"/>
    <property type="project" value="TreeGrafter"/>
</dbReference>
<evidence type="ECO:0000256" key="2">
    <source>
        <dbReference type="ARBA" id="ARBA00022771"/>
    </source>
</evidence>
<dbReference type="SUPFAM" id="SSF161219">
    <property type="entry name" value="CHY zinc finger-like"/>
    <property type="match status" value="1"/>
</dbReference>
<dbReference type="InterPro" id="IPR037275">
    <property type="entry name" value="Znf_CTCHY_sf"/>
</dbReference>
<name>A0A3S1AGG8_ELYCH</name>
<comment type="caution">
    <text evidence="9">The sequence shown here is derived from an EMBL/GenBank/DDBJ whole genome shotgun (WGS) entry which is preliminary data.</text>
</comment>
<dbReference type="InterPro" id="IPR017921">
    <property type="entry name" value="Znf_CTCHY"/>
</dbReference>
<feature type="compositionally biased region" description="Polar residues" evidence="5">
    <location>
        <begin position="1"/>
        <end position="13"/>
    </location>
</feature>
<dbReference type="InterPro" id="IPR008913">
    <property type="entry name" value="Znf_CHY"/>
</dbReference>
<dbReference type="STRING" id="188477.A0A3S1AGG8"/>
<feature type="domain" description="CTCHY-type" evidence="8">
    <location>
        <begin position="111"/>
        <end position="173"/>
    </location>
</feature>
<evidence type="ECO:0000259" key="7">
    <source>
        <dbReference type="PROSITE" id="PS51266"/>
    </source>
</evidence>
<evidence type="ECO:0000256" key="1">
    <source>
        <dbReference type="ARBA" id="ARBA00022723"/>
    </source>
</evidence>
<dbReference type="PROSITE" id="PS51270">
    <property type="entry name" value="ZF_CTCHY"/>
    <property type="match status" value="1"/>
</dbReference>
<dbReference type="Pfam" id="PF05495">
    <property type="entry name" value="zf-CHY"/>
    <property type="match status" value="1"/>
</dbReference>
<keyword evidence="3" id="KW-0862">Zinc</keyword>
<dbReference type="PROSITE" id="PS51266">
    <property type="entry name" value="ZF_CHY"/>
    <property type="match status" value="1"/>
</dbReference>
<feature type="region of interest" description="Disordered" evidence="5">
    <location>
        <begin position="1"/>
        <end position="39"/>
    </location>
</feature>
<dbReference type="PROSITE" id="PS50089">
    <property type="entry name" value="ZF_RING_2"/>
    <property type="match status" value="1"/>
</dbReference>
<dbReference type="CDD" id="cd16464">
    <property type="entry name" value="RING-H2_Pirh2-like"/>
    <property type="match status" value="1"/>
</dbReference>
<feature type="domain" description="CHY-type" evidence="7">
    <location>
        <begin position="42"/>
        <end position="109"/>
    </location>
</feature>
<organism evidence="9 10">
    <name type="scientific">Elysia chlorotica</name>
    <name type="common">Eastern emerald elysia</name>
    <name type="synonym">Sea slug</name>
    <dbReference type="NCBI Taxonomy" id="188477"/>
    <lineage>
        <taxon>Eukaryota</taxon>
        <taxon>Metazoa</taxon>
        <taxon>Spiralia</taxon>
        <taxon>Lophotrochozoa</taxon>
        <taxon>Mollusca</taxon>
        <taxon>Gastropoda</taxon>
        <taxon>Heterobranchia</taxon>
        <taxon>Euthyneura</taxon>
        <taxon>Panpulmonata</taxon>
        <taxon>Sacoglossa</taxon>
        <taxon>Placobranchoidea</taxon>
        <taxon>Plakobranchidae</taxon>
        <taxon>Elysia</taxon>
    </lineage>
</organism>
<feature type="domain" description="RING-type" evidence="6">
    <location>
        <begin position="174"/>
        <end position="217"/>
    </location>
</feature>
<keyword evidence="1" id="KW-0479">Metal-binding</keyword>
<dbReference type="InterPro" id="IPR013083">
    <property type="entry name" value="Znf_RING/FYVE/PHD"/>
</dbReference>
<evidence type="ECO:0000256" key="4">
    <source>
        <dbReference type="PROSITE-ProRule" id="PRU00601"/>
    </source>
</evidence>
<dbReference type="Gene3D" id="2.20.28.10">
    <property type="match status" value="1"/>
</dbReference>
<keyword evidence="10" id="KW-1185">Reference proteome</keyword>
<keyword evidence="2 4" id="KW-0863">Zinc-finger</keyword>
<dbReference type="InterPro" id="IPR039512">
    <property type="entry name" value="RCHY1_zinc-ribbon"/>
</dbReference>
<dbReference type="GO" id="GO:0005634">
    <property type="term" value="C:nucleus"/>
    <property type="evidence" value="ECO:0007669"/>
    <property type="project" value="TreeGrafter"/>
</dbReference>
<evidence type="ECO:0000256" key="5">
    <source>
        <dbReference type="SAM" id="MobiDB-lite"/>
    </source>
</evidence>
<sequence length="281" mass="32135">MDVGQNDTNSLPQSEDVVDLESFDERDADEAKGTIDSDTDTGIGSGKTCEHYSRLCKLKAVCCGKFYACRFCHDENNLHEMNRYIVEQIQCIKCDTEQEVRKDCTKCGVEFGEYFCSKCRLYDRDRKQFHCDKCGLCRVGPKEKFYHCDTCSACLMKELEGKHKCVVNAAKSSCPICLEYLHTSRTGLQIPRCGHMMHLKCLEEYFKSGNFTCPLCKESLLDMSKCWDRMDEACASVEMPEELRSIKLGILCQDCHKECKQHFNTEGLKCMNCGSYNTVRV</sequence>
<dbReference type="Proteomes" id="UP000271974">
    <property type="component" value="Unassembled WGS sequence"/>
</dbReference>
<dbReference type="Pfam" id="PF13639">
    <property type="entry name" value="zf-RING_2"/>
    <property type="match status" value="1"/>
</dbReference>
<dbReference type="SMART" id="SM00184">
    <property type="entry name" value="RING"/>
    <property type="match status" value="1"/>
</dbReference>
<dbReference type="InterPro" id="IPR001841">
    <property type="entry name" value="Znf_RING"/>
</dbReference>
<dbReference type="Gene3D" id="3.30.40.10">
    <property type="entry name" value="Zinc/RING finger domain, C3HC4 (zinc finger)"/>
    <property type="match status" value="1"/>
</dbReference>
<evidence type="ECO:0000259" key="6">
    <source>
        <dbReference type="PROSITE" id="PS50089"/>
    </source>
</evidence>
<proteinExistence type="predicted"/>
<dbReference type="InterPro" id="IPR037274">
    <property type="entry name" value="Znf_CHY_sf"/>
</dbReference>
<dbReference type="PANTHER" id="PTHR21319:SF53">
    <property type="entry name" value="RING FINGER AND CHY ZINC FINGER DOMAIN-CONTAINING PROTEIN 1"/>
    <property type="match status" value="1"/>
</dbReference>
<evidence type="ECO:0000259" key="8">
    <source>
        <dbReference type="PROSITE" id="PS51270"/>
    </source>
</evidence>
<accession>A0A3S1AGG8</accession>
<dbReference type="GO" id="GO:0016567">
    <property type="term" value="P:protein ubiquitination"/>
    <property type="evidence" value="ECO:0007669"/>
    <property type="project" value="TreeGrafter"/>
</dbReference>
<dbReference type="AlphaFoldDB" id="A0A3S1AGG8"/>
<dbReference type="EMBL" id="RQTK01000013">
    <property type="protein sequence ID" value="RUS91343.1"/>
    <property type="molecule type" value="Genomic_DNA"/>
</dbReference>
<dbReference type="GO" id="GO:0008270">
    <property type="term" value="F:zinc ion binding"/>
    <property type="evidence" value="ECO:0007669"/>
    <property type="project" value="UniProtKB-KW"/>
</dbReference>
<evidence type="ECO:0008006" key="11">
    <source>
        <dbReference type="Google" id="ProtNLM"/>
    </source>
</evidence>
<dbReference type="Pfam" id="PF14599">
    <property type="entry name" value="zinc_ribbon_6"/>
    <property type="match status" value="1"/>
</dbReference>
<evidence type="ECO:0000313" key="10">
    <source>
        <dbReference type="Proteomes" id="UP000271974"/>
    </source>
</evidence>
<evidence type="ECO:0000256" key="3">
    <source>
        <dbReference type="ARBA" id="ARBA00022833"/>
    </source>
</evidence>
<feature type="compositionally biased region" description="Basic and acidic residues" evidence="5">
    <location>
        <begin position="23"/>
        <end position="35"/>
    </location>
</feature>
<dbReference type="SUPFAM" id="SSF57850">
    <property type="entry name" value="RING/U-box"/>
    <property type="match status" value="1"/>
</dbReference>
<evidence type="ECO:0000313" key="9">
    <source>
        <dbReference type="EMBL" id="RUS91343.1"/>
    </source>
</evidence>
<protein>
    <recommendedName>
        <fullName evidence="11">RING finger and CHY zinc finger domain-containing protein 1</fullName>
    </recommendedName>
</protein>
<dbReference type="OrthoDB" id="411372at2759"/>